<dbReference type="RefSeq" id="WP_255344302.1">
    <property type="nucleotide sequence ID" value="NZ_JMQN01000048.1"/>
</dbReference>
<comment type="caution">
    <text evidence="2">The sequence shown here is derived from an EMBL/GenBank/DDBJ whole genome shotgun (WGS) entry which is preliminary data.</text>
</comment>
<accession>A0A081FVA2</accession>
<keyword evidence="1" id="KW-1133">Transmembrane helix</keyword>
<feature type="transmembrane region" description="Helical" evidence="1">
    <location>
        <begin position="20"/>
        <end position="41"/>
    </location>
</feature>
<evidence type="ECO:0000313" key="3">
    <source>
        <dbReference type="Proteomes" id="UP000028252"/>
    </source>
</evidence>
<protein>
    <submittedName>
        <fullName evidence="2">Uncharacterized protein</fullName>
    </submittedName>
</protein>
<reference evidence="2 3" key="1">
    <citation type="submission" date="2014-04" db="EMBL/GenBank/DDBJ databases">
        <title>Marinobacterium kochiensis sp. nov., isolated from sediment sample collected from Kochi backwaters in Kerala, India.</title>
        <authorList>
            <person name="Singh A."/>
            <person name="Pinnaka A.K."/>
        </authorList>
    </citation>
    <scope>NUCLEOTIDE SEQUENCE [LARGE SCALE GENOMIC DNA]</scope>
    <source>
        <strain evidence="2 3">AK27</strain>
    </source>
</reference>
<dbReference type="PATRIC" id="fig|1232683.4.peg.3294"/>
<keyword evidence="1" id="KW-0472">Membrane</keyword>
<keyword evidence="3" id="KW-1185">Reference proteome</keyword>
<gene>
    <name evidence="2" type="ORF">ADIMK_3348</name>
</gene>
<name>A0A081FVA2_9GAMM</name>
<proteinExistence type="predicted"/>
<sequence length="43" mass="4508">MAAMHEDERYEELGLAPSIAMVLVGFVIAIVPALVQLGLLIGG</sequence>
<organism evidence="2 3">
    <name type="scientific">Marinobacterium lacunae</name>
    <dbReference type="NCBI Taxonomy" id="1232683"/>
    <lineage>
        <taxon>Bacteria</taxon>
        <taxon>Pseudomonadati</taxon>
        <taxon>Pseudomonadota</taxon>
        <taxon>Gammaproteobacteria</taxon>
        <taxon>Oceanospirillales</taxon>
        <taxon>Oceanospirillaceae</taxon>
        <taxon>Marinobacterium</taxon>
    </lineage>
</organism>
<dbReference type="Proteomes" id="UP000028252">
    <property type="component" value="Unassembled WGS sequence"/>
</dbReference>
<evidence type="ECO:0000313" key="2">
    <source>
        <dbReference type="EMBL" id="KEA62457.1"/>
    </source>
</evidence>
<dbReference type="AlphaFoldDB" id="A0A081FVA2"/>
<evidence type="ECO:0000256" key="1">
    <source>
        <dbReference type="SAM" id="Phobius"/>
    </source>
</evidence>
<keyword evidence="1" id="KW-0812">Transmembrane</keyword>
<dbReference type="EMBL" id="JMQN01000048">
    <property type="protein sequence ID" value="KEA62457.1"/>
    <property type="molecule type" value="Genomic_DNA"/>
</dbReference>